<dbReference type="Pfam" id="PF14555">
    <property type="entry name" value="UBA_4"/>
    <property type="match status" value="1"/>
</dbReference>
<dbReference type="Gene3D" id="6.10.300.40">
    <property type="match status" value="1"/>
</dbReference>
<gene>
    <name evidence="3" type="ORF">TD95_005333</name>
</gene>
<dbReference type="Proteomes" id="UP000033483">
    <property type="component" value="Unassembled WGS sequence"/>
</dbReference>
<reference evidence="3 4" key="1">
    <citation type="submission" date="2015-03" db="EMBL/GenBank/DDBJ databases">
        <authorList>
            <person name="Radwan O."/>
            <person name="Al-Naeli F.A."/>
            <person name="Rendon G.A."/>
            <person name="Fields C."/>
        </authorList>
    </citation>
    <scope>NUCLEOTIDE SEQUENCE [LARGE SCALE GENOMIC DNA]</scope>
    <source>
        <strain evidence="3">CR-DP1</strain>
    </source>
</reference>
<name>A0A0F4ZJM1_9PEZI</name>
<dbReference type="Gene3D" id="3.10.20.90">
    <property type="entry name" value="Phosphatidylinositol 3-kinase Catalytic Subunit, Chain A, domain 1"/>
    <property type="match status" value="1"/>
</dbReference>
<dbReference type="SUPFAM" id="SSF52833">
    <property type="entry name" value="Thioredoxin-like"/>
    <property type="match status" value="1"/>
</dbReference>
<evidence type="ECO:0000313" key="4">
    <source>
        <dbReference type="Proteomes" id="UP000033483"/>
    </source>
</evidence>
<accession>A0A0F4ZJM1</accession>
<dbReference type="PROSITE" id="PS50033">
    <property type="entry name" value="UBX"/>
    <property type="match status" value="1"/>
</dbReference>
<dbReference type="InterPro" id="IPR006577">
    <property type="entry name" value="UAS"/>
</dbReference>
<dbReference type="Gene3D" id="1.10.8.10">
    <property type="entry name" value="DNA helicase RuvA subunit, C-terminal domain"/>
    <property type="match status" value="1"/>
</dbReference>
<protein>
    <recommendedName>
        <fullName evidence="2">UBX domain-containing protein</fullName>
    </recommendedName>
</protein>
<dbReference type="Pfam" id="PF13899">
    <property type="entry name" value="Thioredoxin_7"/>
    <property type="match status" value="1"/>
</dbReference>
<dbReference type="SMART" id="SM00594">
    <property type="entry name" value="UAS"/>
    <property type="match status" value="1"/>
</dbReference>
<evidence type="ECO:0000256" key="1">
    <source>
        <dbReference type="SAM" id="MobiDB-lite"/>
    </source>
</evidence>
<dbReference type="InterPro" id="IPR029071">
    <property type="entry name" value="Ubiquitin-like_domsf"/>
</dbReference>
<organism evidence="3 4">
    <name type="scientific">Thielaviopsis punctulata</name>
    <dbReference type="NCBI Taxonomy" id="72032"/>
    <lineage>
        <taxon>Eukaryota</taxon>
        <taxon>Fungi</taxon>
        <taxon>Dikarya</taxon>
        <taxon>Ascomycota</taxon>
        <taxon>Pezizomycotina</taxon>
        <taxon>Sordariomycetes</taxon>
        <taxon>Hypocreomycetidae</taxon>
        <taxon>Microascales</taxon>
        <taxon>Ceratocystidaceae</taxon>
        <taxon>Thielaviopsis</taxon>
    </lineage>
</organism>
<dbReference type="PANTHER" id="PTHR23322">
    <property type="entry name" value="FAS-ASSOCIATED PROTEIN"/>
    <property type="match status" value="1"/>
</dbReference>
<proteinExistence type="predicted"/>
<dbReference type="GO" id="GO:0005634">
    <property type="term" value="C:nucleus"/>
    <property type="evidence" value="ECO:0007669"/>
    <property type="project" value="TreeGrafter"/>
</dbReference>
<evidence type="ECO:0000259" key="2">
    <source>
        <dbReference type="PROSITE" id="PS50033"/>
    </source>
</evidence>
<dbReference type="SMART" id="SM00166">
    <property type="entry name" value="UBX"/>
    <property type="match status" value="1"/>
</dbReference>
<keyword evidence="4" id="KW-1185">Reference proteome</keyword>
<dbReference type="Pfam" id="PF00789">
    <property type="entry name" value="UBX"/>
    <property type="match status" value="1"/>
</dbReference>
<comment type="caution">
    <text evidence="3">The sequence shown here is derived from an EMBL/GenBank/DDBJ whole genome shotgun (WGS) entry which is preliminary data.</text>
</comment>
<dbReference type="CDD" id="cd02958">
    <property type="entry name" value="UAS"/>
    <property type="match status" value="1"/>
</dbReference>
<dbReference type="EMBL" id="LAEV01000553">
    <property type="protein sequence ID" value="KKA30078.1"/>
    <property type="molecule type" value="Genomic_DNA"/>
</dbReference>
<feature type="domain" description="UBX" evidence="2">
    <location>
        <begin position="428"/>
        <end position="507"/>
    </location>
</feature>
<dbReference type="CDD" id="cd01767">
    <property type="entry name" value="UBX"/>
    <property type="match status" value="1"/>
</dbReference>
<dbReference type="InterPro" id="IPR001012">
    <property type="entry name" value="UBX_dom"/>
</dbReference>
<dbReference type="AlphaFoldDB" id="A0A0F4ZJM1"/>
<dbReference type="Gene3D" id="3.40.30.10">
    <property type="entry name" value="Glutaredoxin"/>
    <property type="match status" value="1"/>
</dbReference>
<feature type="region of interest" description="Disordered" evidence="1">
    <location>
        <begin position="167"/>
        <end position="203"/>
    </location>
</feature>
<dbReference type="InterPro" id="IPR050730">
    <property type="entry name" value="UBX_domain-protein"/>
</dbReference>
<dbReference type="GO" id="GO:0043130">
    <property type="term" value="F:ubiquitin binding"/>
    <property type="evidence" value="ECO:0007669"/>
    <property type="project" value="TreeGrafter"/>
</dbReference>
<sequence>MENAVTFSDITGASLTVAEGYLRMAEGQLEPAIQLFFENPELQHNFGAASAGNSRAQSRPSVGREDADGVIHLDDSDEDEDFGIDDDEDGARAEATRIAAAAQAEEDAAMAKRLQEELYAESGNRGGDDVRAPIASRTETLVGGGWDSYDQDTASMDFVAEMDRRRRARQAASSNPFSQSIWDAPMDSRSSSRDPETGQATSRTQRLAQLFQPPFDIMAHLSWEDARDEGKEEKKWILVNLQDMNIFQCQTLNRDIWRDTTVKELVKEHFIFLQYAKDDINSEQYLTFYFPGQQHENPDIYPHVSIIDPRTGEQVKVWSGSPFPSAAEFHSQLVEFLDRYSLSDNSKNPVAKTASKSVAIDFDRMTEEEMLEMALKNSMGGRNEESSVSGALDPDALTKIASSNPEPVEQTAFEKIASDRPHTEPDNNPATTTRIQFRHASGRVIRRFKLDDRVERIYEWLKCEPLNGNDVGTEFELKRMPQSVDLLEMLDKTIAEAGLKQGTVMVEYM</sequence>
<dbReference type="PANTHER" id="PTHR23322:SF6">
    <property type="entry name" value="UBX DOMAIN-CONTAINING PROTEIN 7"/>
    <property type="match status" value="1"/>
</dbReference>
<dbReference type="SUPFAM" id="SSF54236">
    <property type="entry name" value="Ubiquitin-like"/>
    <property type="match status" value="1"/>
</dbReference>
<dbReference type="InterPro" id="IPR036249">
    <property type="entry name" value="Thioredoxin-like_sf"/>
</dbReference>
<dbReference type="OrthoDB" id="270602at2759"/>
<evidence type="ECO:0000313" key="3">
    <source>
        <dbReference type="EMBL" id="KKA30078.1"/>
    </source>
</evidence>
<dbReference type="GO" id="GO:0043161">
    <property type="term" value="P:proteasome-mediated ubiquitin-dependent protein catabolic process"/>
    <property type="evidence" value="ECO:0007669"/>
    <property type="project" value="TreeGrafter"/>
</dbReference>